<feature type="compositionally biased region" description="Basic and acidic residues" evidence="1">
    <location>
        <begin position="1335"/>
        <end position="1345"/>
    </location>
</feature>
<dbReference type="InterPro" id="IPR017646">
    <property type="entry name" value="Dnd_assoc_2"/>
</dbReference>
<name>A0A494ZTP7_9BACI</name>
<comment type="caution">
    <text evidence="3">The sequence shown here is derived from an EMBL/GenBank/DDBJ whole genome shotgun (WGS) entry which is preliminary data.</text>
</comment>
<dbReference type="SUPFAM" id="SSF52540">
    <property type="entry name" value="P-loop containing nucleoside triphosphate hydrolases"/>
    <property type="match status" value="1"/>
</dbReference>
<evidence type="ECO:0000313" key="3">
    <source>
        <dbReference type="EMBL" id="RKQ29339.1"/>
    </source>
</evidence>
<dbReference type="InterPro" id="IPR027417">
    <property type="entry name" value="P-loop_NTPase"/>
</dbReference>
<feature type="domain" description="Helicase HerA central" evidence="2">
    <location>
        <begin position="1396"/>
        <end position="1612"/>
    </location>
</feature>
<dbReference type="Gene3D" id="3.40.50.300">
    <property type="entry name" value="P-loop containing nucleotide triphosphate hydrolases"/>
    <property type="match status" value="2"/>
</dbReference>
<dbReference type="Pfam" id="PF01935">
    <property type="entry name" value="DUF87"/>
    <property type="match status" value="1"/>
</dbReference>
<dbReference type="EMBL" id="RBZP01000024">
    <property type="protein sequence ID" value="RKQ29339.1"/>
    <property type="molecule type" value="Genomic_DNA"/>
</dbReference>
<sequence length="1747" mass="200267">MLNMLKTFYEYVSDQMISFFQKEASRNKTDRYFLYLPTESIISNLFEALEKQANSVPFNYRHDKGLKSYETIALEFGDTKYVIATTNNDTNIDFLVTLRNEMSEQTGIWQKTSLILLCNTLNDSIRGGSRDLTGEGLPLHVSQIAGNLEELLQNSKLNPIEKKIASHYLKEMEASHHLENSSFLDFEDVLSLVNKGNLEKEDYRSLQYFYDSGLEDLVKQQELEAEDSKRWRTIENQIDKRLTENSNQFEEVERLRSLGNPKEKLEETFDKGSSKLNNDEWFTVDFSDIEEWKQAAKAKRAIEFKSENIKAKVEIDGETKTLELWSRPKSNTAAGQRNWSILVFYPDYQEGQKLEITFPFDRNTKKEFLNSTSKKIARSSGYSIIAELELNSEGSSFGRVVYNHENTTSGKYSFNFAVIASEPSFFEAYRKSFKVVATSKKKRSLHLTLENQSLVLGDGSEEVDLIEQGQSIVTDTGVTIQFSPGLLDENEKSIRFTIIRPTFEIPIEVADEVLKTIPINSMKIWEKKRAIQSSFLIDQEAKRVEIDNLPYVTYEEERKFLLMEFAWLKQRVRKASIKLRELVPEEIPLPPQVAEAYEAFLEEIEQTGTIPSLIYYSNALREKATAYVEAYIEAIENIRDQQIMTNEERGLFHLGCVRDGKVIYMTPFSPLNVAYQLQINEESQGEEIDSNILNKLNAVYTLPYLVTDAGELFKPTTDVANQLPEWHAFLPSEEVTVGETNTYLAQVMEEKLDQFSDHYDYLFALDPKASILLNVINIPNDREVLRGIVNWLKKQINQNNSLTRLRPIEVIAYRQDIDGFSALDALNDGSNVTEIEDQLGISFAMNDYLAEDVLRTIQQVLRYSKRHITEPVQYSHITFYKMKTEEEVVKQLVKDAPSSLNLKGMFTTVTSSKTENGGYRVGFGVGESNVKRSLLGEFAVKMNELAANMTDRGQNPYTKNVAFAVHISGEDEEYLSELYSHSHWLTFIDPVVDLKYFQESSENLVIVHYSDQHSSSNHYDAITVTDKSNQYFNVINDFLQSQQVFVSNEHINDVIRLFNTFNGEWLLRAVQARSHDKREKMSVVSAIKQALIHFDQPDILWVPISMEEIVRVAGGVRLSKKDGIFSGKMIGKRGNVSDDLLMMGLEQTNNGLQIHMYPVEVKIGINGSGVIEKGLSQVRELKNRLNEQLIHENTFDARFLRNFFTRLFINNASKMTDNQVWPEKDYQLSPRVIDQLLNDEFEIVDSLKAEHGYGLVISFKKGAQLKVKDRRKGVIVIELPEQSGYDSLAKPMHELVTNYEEQPERIYVTTSGTEEHHEEVAAEPAKGSLKSKGRGAKEDSTKVEDSEADNGWNQEEEQESEQSRETEIINSEDTVELEKRDEKPTRPLIGYEKDERIYWEFDHSHLSNRHLLIGGRSGQGKTYFIQSLLRDLSRTNQSAVVVDYSSSYTRTQLDSEFLDSMGDKLRERIVYHEGFPLNPFLRRAKEVAGVVSKEKPTEVARRVVDVFGSVYRSFGSQQKSALYKAVKQGIEMYDDKMKMEHLLEILEELDGFANSVISSITSRIMQFVDIDPFDYESNNQWEEYFAPGGNITVIQLAGYDQDELKRLMAEFILWDLWYFTQNGSKDKPIPVILDEAQNLDFTDGSPAAKILREGRKFGWSAWFATQSFNNFTKDELSILDNAGTKVYFNPAESEVRVLASRIGNATPDELRMLRKGQCLVLGQFAREDQSMGNPSYHIVNVPPMNNR</sequence>
<dbReference type="InterPro" id="IPR002789">
    <property type="entry name" value="HerA_central"/>
</dbReference>
<dbReference type="NCBIfam" id="TIGR03237">
    <property type="entry name" value="dnd_assoc_2"/>
    <property type="match status" value="1"/>
</dbReference>
<evidence type="ECO:0000313" key="4">
    <source>
        <dbReference type="Proteomes" id="UP000269301"/>
    </source>
</evidence>
<keyword evidence="4" id="KW-1185">Reference proteome</keyword>
<accession>A0A494ZTP7</accession>
<dbReference type="Proteomes" id="UP000269301">
    <property type="component" value="Unassembled WGS sequence"/>
</dbReference>
<dbReference type="InterPro" id="IPR051162">
    <property type="entry name" value="T4SS_component"/>
</dbReference>
<proteinExistence type="predicted"/>
<organism evidence="3 4">
    <name type="scientific">Oceanobacillus halophilus</name>
    <dbReference type="NCBI Taxonomy" id="930130"/>
    <lineage>
        <taxon>Bacteria</taxon>
        <taxon>Bacillati</taxon>
        <taxon>Bacillota</taxon>
        <taxon>Bacilli</taxon>
        <taxon>Bacillales</taxon>
        <taxon>Bacillaceae</taxon>
        <taxon>Oceanobacillus</taxon>
    </lineage>
</organism>
<reference evidence="3 4" key="1">
    <citation type="journal article" date="2016" name="Int. J. Syst. Evol. Microbiol.">
        <title>Oceanobacillus halophilus sp. nov., a novel moderately halophilic bacterium from a hypersaline lake.</title>
        <authorList>
            <person name="Amoozegar M.A."/>
            <person name="Bagheri M."/>
            <person name="Makhdoumi A."/>
            <person name="Nikou M.M."/>
            <person name="Fazeli S.A.S."/>
            <person name="Schumann P."/>
            <person name="Sproer C."/>
            <person name="Sanchez-Porro C."/>
            <person name="Ventosa A."/>
        </authorList>
    </citation>
    <scope>NUCLEOTIDE SEQUENCE [LARGE SCALE GENOMIC DNA]</scope>
    <source>
        <strain evidence="3 4">DSM 23996</strain>
    </source>
</reference>
<dbReference type="PANTHER" id="PTHR30121:SF6">
    <property type="entry name" value="SLR6007 PROTEIN"/>
    <property type="match status" value="1"/>
</dbReference>
<dbReference type="CDD" id="cd01127">
    <property type="entry name" value="TrwB_TraG_TraD_VirD4"/>
    <property type="match status" value="1"/>
</dbReference>
<evidence type="ECO:0000256" key="1">
    <source>
        <dbReference type="SAM" id="MobiDB-lite"/>
    </source>
</evidence>
<feature type="region of interest" description="Disordered" evidence="1">
    <location>
        <begin position="1311"/>
        <end position="1381"/>
    </location>
</feature>
<protein>
    <submittedName>
        <fullName evidence="3">DNA phosphorothioation-dependent restriction protein DptH</fullName>
    </submittedName>
</protein>
<dbReference type="PANTHER" id="PTHR30121">
    <property type="entry name" value="UNCHARACTERIZED PROTEIN YJGR-RELATED"/>
    <property type="match status" value="1"/>
</dbReference>
<gene>
    <name evidence="3" type="primary">dptH</name>
    <name evidence="3" type="ORF">D8M06_17750</name>
</gene>
<evidence type="ECO:0000259" key="2">
    <source>
        <dbReference type="Pfam" id="PF01935"/>
    </source>
</evidence>